<dbReference type="SMART" id="SM00862">
    <property type="entry name" value="Trans_reg_C"/>
    <property type="match status" value="1"/>
</dbReference>
<dbReference type="PROSITE" id="PS51755">
    <property type="entry name" value="OMPR_PHOB"/>
    <property type="match status" value="1"/>
</dbReference>
<dbReference type="Gene3D" id="1.10.10.10">
    <property type="entry name" value="Winged helix-like DNA-binding domain superfamily/Winged helix DNA-binding domain"/>
    <property type="match status" value="1"/>
</dbReference>
<evidence type="ECO:0000313" key="7">
    <source>
        <dbReference type="Proteomes" id="UP000604737"/>
    </source>
</evidence>
<reference evidence="7" key="1">
    <citation type="journal article" date="2019" name="Int. J. Syst. Evol. Microbiol.">
        <title>The Global Catalogue of Microorganisms (GCM) 10K type strain sequencing project: providing services to taxonomists for standard genome sequencing and annotation.</title>
        <authorList>
            <consortium name="The Broad Institute Genomics Platform"/>
            <consortium name="The Broad Institute Genome Sequencing Center for Infectious Disease"/>
            <person name="Wu L."/>
            <person name="Ma J."/>
        </authorList>
    </citation>
    <scope>NUCLEOTIDE SEQUENCE [LARGE SCALE GENOMIC DNA]</scope>
    <source>
        <strain evidence="7">KCTC 23701</strain>
    </source>
</reference>
<gene>
    <name evidence="6" type="ORF">GCM10007350_04840</name>
</gene>
<dbReference type="RefSeq" id="WP_189458547.1">
    <property type="nucleotide sequence ID" value="NZ_BMYO01000001.1"/>
</dbReference>
<keyword evidence="7" id="KW-1185">Reference proteome</keyword>
<accession>A0ABQ3GXC6</accession>
<dbReference type="Proteomes" id="UP000604737">
    <property type="component" value="Unassembled WGS sequence"/>
</dbReference>
<evidence type="ECO:0000256" key="3">
    <source>
        <dbReference type="SAM" id="MobiDB-lite"/>
    </source>
</evidence>
<keyword evidence="4" id="KW-1133">Transmembrane helix</keyword>
<dbReference type="SUPFAM" id="SSF46894">
    <property type="entry name" value="C-terminal effector domain of the bipartite response regulators"/>
    <property type="match status" value="1"/>
</dbReference>
<dbReference type="InterPro" id="IPR036388">
    <property type="entry name" value="WH-like_DNA-bd_sf"/>
</dbReference>
<comment type="caution">
    <text evidence="6">The sequence shown here is derived from an EMBL/GenBank/DDBJ whole genome shotgun (WGS) entry which is preliminary data.</text>
</comment>
<name>A0ABQ3GXC6_9NEIS</name>
<keyword evidence="1 2" id="KW-0238">DNA-binding</keyword>
<feature type="transmembrane region" description="Helical" evidence="4">
    <location>
        <begin position="174"/>
        <end position="192"/>
    </location>
</feature>
<evidence type="ECO:0000259" key="5">
    <source>
        <dbReference type="PROSITE" id="PS51755"/>
    </source>
</evidence>
<organism evidence="6 7">
    <name type="scientific">Jeongeupia chitinilytica</name>
    <dbReference type="NCBI Taxonomy" id="1041641"/>
    <lineage>
        <taxon>Bacteria</taxon>
        <taxon>Pseudomonadati</taxon>
        <taxon>Pseudomonadota</taxon>
        <taxon>Betaproteobacteria</taxon>
        <taxon>Neisseriales</taxon>
        <taxon>Chitinibacteraceae</taxon>
        <taxon>Jeongeupia</taxon>
    </lineage>
</organism>
<dbReference type="EMBL" id="BMYO01000001">
    <property type="protein sequence ID" value="GHD56928.1"/>
    <property type="molecule type" value="Genomic_DNA"/>
</dbReference>
<feature type="region of interest" description="Disordered" evidence="3">
    <location>
        <begin position="136"/>
        <end position="160"/>
    </location>
</feature>
<feature type="domain" description="OmpR/PhoB-type" evidence="5">
    <location>
        <begin position="12"/>
        <end position="114"/>
    </location>
</feature>
<proteinExistence type="predicted"/>
<keyword evidence="4" id="KW-0472">Membrane</keyword>
<keyword evidence="4" id="KW-0812">Transmembrane</keyword>
<evidence type="ECO:0000313" key="6">
    <source>
        <dbReference type="EMBL" id="GHD56928.1"/>
    </source>
</evidence>
<dbReference type="InterPro" id="IPR001867">
    <property type="entry name" value="OmpR/PhoB-type_DNA-bd"/>
</dbReference>
<evidence type="ECO:0000256" key="4">
    <source>
        <dbReference type="SAM" id="Phobius"/>
    </source>
</evidence>
<dbReference type="Pfam" id="PF00486">
    <property type="entry name" value="Trans_reg_C"/>
    <property type="match status" value="1"/>
</dbReference>
<dbReference type="CDD" id="cd00383">
    <property type="entry name" value="trans_reg_C"/>
    <property type="match status" value="1"/>
</dbReference>
<evidence type="ECO:0000256" key="1">
    <source>
        <dbReference type="ARBA" id="ARBA00023125"/>
    </source>
</evidence>
<dbReference type="InterPro" id="IPR016032">
    <property type="entry name" value="Sig_transdc_resp-reg_C-effctor"/>
</dbReference>
<sequence length="247" mass="26733">MNFYVKGICVSGSRLLFGSFEFQPELRYLTLHTQSQTETRVRLSGAEARILAHLLDHPGQICSKDALVAIGWQGKPISASSLAVAISTLRRHLQTVPPEVEIHNQPRQGYLLTLLVGLKAEFRPAAVEAVAIPAPAGPLHDPPPEAAPAPARPDTSPVLAATPANDARRCRWRAINLICLVLLLVTLLVSYHEWIDVDCTQTNGKWVCAVDNHTPLSAQTGPVQSGSVVLISGRMVNVVNTNQQAQP</sequence>
<feature type="compositionally biased region" description="Pro residues" evidence="3">
    <location>
        <begin position="140"/>
        <end position="151"/>
    </location>
</feature>
<protein>
    <recommendedName>
        <fullName evidence="5">OmpR/PhoB-type domain-containing protein</fullName>
    </recommendedName>
</protein>
<evidence type="ECO:0000256" key="2">
    <source>
        <dbReference type="PROSITE-ProRule" id="PRU01091"/>
    </source>
</evidence>
<feature type="DNA-binding region" description="OmpR/PhoB-type" evidence="2">
    <location>
        <begin position="12"/>
        <end position="114"/>
    </location>
</feature>